<reference evidence="2 3" key="1">
    <citation type="journal article" date="2019" name="Int. J. Syst. Evol. Microbiol.">
        <title>The Global Catalogue of Microorganisms (GCM) 10K type strain sequencing project: providing services to taxonomists for standard genome sequencing and annotation.</title>
        <authorList>
            <consortium name="The Broad Institute Genomics Platform"/>
            <consortium name="The Broad Institute Genome Sequencing Center for Infectious Disease"/>
            <person name="Wu L."/>
            <person name="Ma J."/>
        </authorList>
    </citation>
    <scope>NUCLEOTIDE SEQUENCE [LARGE SCALE GENOMIC DNA]</scope>
    <source>
        <strain evidence="2 3">JCM 9088</strain>
    </source>
</reference>
<organism evidence="2 3">
    <name type="scientific">Streptomyces enissocaesilis</name>
    <dbReference type="NCBI Taxonomy" id="332589"/>
    <lineage>
        <taxon>Bacteria</taxon>
        <taxon>Bacillati</taxon>
        <taxon>Actinomycetota</taxon>
        <taxon>Actinomycetes</taxon>
        <taxon>Kitasatosporales</taxon>
        <taxon>Streptomycetaceae</taxon>
        <taxon>Streptomyces</taxon>
        <taxon>Streptomyces rochei group</taxon>
    </lineage>
</organism>
<feature type="compositionally biased region" description="Basic and acidic residues" evidence="1">
    <location>
        <begin position="10"/>
        <end position="20"/>
    </location>
</feature>
<sequence>MHTAPNGEATVRKTDDPITERTGLRWAFMGPLLTFALAGGDGGMLSPQAADGEARLPRPGRRLDRYALFRRGADAVPGQAPVGTE</sequence>
<comment type="caution">
    <text evidence="2">The sequence shown here is derived from an EMBL/GenBank/DDBJ whole genome shotgun (WGS) entry which is preliminary data.</text>
</comment>
<evidence type="ECO:0000313" key="2">
    <source>
        <dbReference type="EMBL" id="GAA2970213.1"/>
    </source>
</evidence>
<dbReference type="Gene3D" id="1.10.1040.10">
    <property type="entry name" value="N-(1-d-carboxylethyl)-l-norvaline Dehydrogenase, domain 2"/>
    <property type="match status" value="1"/>
</dbReference>
<gene>
    <name evidence="2" type="ORF">GCM10010446_64070</name>
</gene>
<evidence type="ECO:0000256" key="1">
    <source>
        <dbReference type="SAM" id="MobiDB-lite"/>
    </source>
</evidence>
<dbReference type="InterPro" id="IPR013328">
    <property type="entry name" value="6PGD_dom2"/>
</dbReference>
<evidence type="ECO:0000313" key="3">
    <source>
        <dbReference type="Proteomes" id="UP001500403"/>
    </source>
</evidence>
<accession>A0ABN3XMS1</accession>
<protein>
    <submittedName>
        <fullName evidence="2">Uncharacterized protein</fullName>
    </submittedName>
</protein>
<keyword evidence="3" id="KW-1185">Reference proteome</keyword>
<feature type="region of interest" description="Disordered" evidence="1">
    <location>
        <begin position="1"/>
        <end position="20"/>
    </location>
</feature>
<dbReference type="EMBL" id="BAAAUD010000095">
    <property type="protein sequence ID" value="GAA2970213.1"/>
    <property type="molecule type" value="Genomic_DNA"/>
</dbReference>
<name>A0ABN3XMS1_9ACTN</name>
<proteinExistence type="predicted"/>
<dbReference type="Proteomes" id="UP001500403">
    <property type="component" value="Unassembled WGS sequence"/>
</dbReference>